<dbReference type="PIRSF" id="PIRSF017290">
    <property type="entry name" value="ROT1_prd"/>
    <property type="match status" value="1"/>
</dbReference>
<dbReference type="Pfam" id="PF10681">
    <property type="entry name" value="Rot1"/>
    <property type="match status" value="1"/>
</dbReference>
<protein>
    <recommendedName>
        <fullName evidence="3 10">Protein ROT1</fullName>
    </recommendedName>
</protein>
<evidence type="ECO:0000256" key="9">
    <source>
        <dbReference type="ARBA" id="ARBA00024969"/>
    </source>
</evidence>
<evidence type="ECO:0000256" key="2">
    <source>
        <dbReference type="ARBA" id="ARBA00007149"/>
    </source>
</evidence>
<evidence type="ECO:0000256" key="7">
    <source>
        <dbReference type="ARBA" id="ARBA00022989"/>
    </source>
</evidence>
<feature type="chain" id="PRO_5008608564" description="Protein ROT1" evidence="11">
    <location>
        <begin position="20"/>
        <end position="256"/>
    </location>
</feature>
<comment type="subcellular location">
    <subcellularLocation>
        <location evidence="1">Endoplasmic reticulum membrane</location>
        <topology evidence="1">Single-pass type I membrane protein</topology>
    </subcellularLocation>
</comment>
<dbReference type="GO" id="GO:0051082">
    <property type="term" value="F:unfolded protein binding"/>
    <property type="evidence" value="ECO:0007669"/>
    <property type="project" value="TreeGrafter"/>
</dbReference>
<dbReference type="GO" id="GO:0005789">
    <property type="term" value="C:endoplasmic reticulum membrane"/>
    <property type="evidence" value="ECO:0007669"/>
    <property type="project" value="UniProtKB-SubCell"/>
</dbReference>
<evidence type="ECO:0000256" key="8">
    <source>
        <dbReference type="ARBA" id="ARBA00023136"/>
    </source>
</evidence>
<evidence type="ECO:0000313" key="12">
    <source>
        <dbReference type="EMBL" id="OBT94983.1"/>
    </source>
</evidence>
<keyword evidence="13" id="KW-1185">Reference proteome</keyword>
<dbReference type="EMBL" id="KV460239">
    <property type="protein sequence ID" value="OBT94983.1"/>
    <property type="molecule type" value="Genomic_DNA"/>
</dbReference>
<evidence type="ECO:0000313" key="13">
    <source>
        <dbReference type="Proteomes" id="UP000091956"/>
    </source>
</evidence>
<dbReference type="Proteomes" id="UP000091956">
    <property type="component" value="Unassembled WGS sequence"/>
</dbReference>
<sequence>MIIRAVLATSALLISSSTAAINPALVGTWSSKSAKVMTGPGFYNPVNDSFIEPSHAGISYSFTADGFYESAYYRAVSNPTSPNCPKALLQFQHGTFTENANGSLSLNPIAVDGRQQLSDPCKNSKNSQYSRYHQPELMMKYEAKIDDYKKINRLDLYQFDGTPIQPLYQAYSPPMMLPTVTMNPTDKADAAKETGAKVKRGEGLAESLLEPLNKDAKHIKRHLSGAMDAKSPSGMADSVWWAGVGMTLLGGAAYLL</sequence>
<dbReference type="GeneID" id="28840834"/>
<dbReference type="PANTHER" id="PTHR28090">
    <property type="entry name" value="PROTEIN ROT1"/>
    <property type="match status" value="1"/>
</dbReference>
<dbReference type="STRING" id="342668.A0A1B8GGP2"/>
<dbReference type="InterPro" id="IPR019623">
    <property type="entry name" value="Rot1"/>
</dbReference>
<dbReference type="OrthoDB" id="5327821at2759"/>
<keyword evidence="7" id="KW-1133">Transmembrane helix</keyword>
<evidence type="ECO:0000256" key="10">
    <source>
        <dbReference type="PIRNR" id="PIRNR017290"/>
    </source>
</evidence>
<dbReference type="PANTHER" id="PTHR28090:SF1">
    <property type="entry name" value="PROTEIN ROT1"/>
    <property type="match status" value="1"/>
</dbReference>
<reference evidence="12 13" key="1">
    <citation type="submission" date="2016-03" db="EMBL/GenBank/DDBJ databases">
        <title>Comparative genomics of Pseudogymnoascus destructans, the fungus causing white-nose syndrome of bats.</title>
        <authorList>
            <person name="Palmer J.M."/>
            <person name="Drees K.P."/>
            <person name="Foster J.T."/>
            <person name="Lindner D.L."/>
        </authorList>
    </citation>
    <scope>NUCLEOTIDE SEQUENCE [LARGE SCALE GENOMIC DNA]</scope>
    <source>
        <strain evidence="12 13">UAMH 10579</strain>
    </source>
</reference>
<evidence type="ECO:0000256" key="3">
    <source>
        <dbReference type="ARBA" id="ARBA00017291"/>
    </source>
</evidence>
<comment type="similarity">
    <text evidence="2 10">Belongs to the ROT1 family.</text>
</comment>
<proteinExistence type="inferred from homology"/>
<keyword evidence="8 10" id="KW-0472">Membrane</keyword>
<keyword evidence="4" id="KW-0812">Transmembrane</keyword>
<dbReference type="RefSeq" id="XP_018128716.1">
    <property type="nucleotide sequence ID" value="XM_018276883.2"/>
</dbReference>
<keyword evidence="6 10" id="KW-0256">Endoplasmic reticulum</keyword>
<organism evidence="12 13">
    <name type="scientific">Pseudogymnoascus verrucosus</name>
    <dbReference type="NCBI Taxonomy" id="342668"/>
    <lineage>
        <taxon>Eukaryota</taxon>
        <taxon>Fungi</taxon>
        <taxon>Dikarya</taxon>
        <taxon>Ascomycota</taxon>
        <taxon>Pezizomycotina</taxon>
        <taxon>Leotiomycetes</taxon>
        <taxon>Thelebolales</taxon>
        <taxon>Thelebolaceae</taxon>
        <taxon>Pseudogymnoascus</taxon>
    </lineage>
</organism>
<comment type="function">
    <text evidence="9 10">Required for normal levels of the cell wall 1,6-beta-glucan. Involved in a protein folding machinery chaperoning proteins acting in various physiological processes including cell wall synthesis and lysis of autophagic bodies.</text>
</comment>
<reference evidence="13" key="2">
    <citation type="journal article" date="2018" name="Nat. Commun.">
        <title>Extreme sensitivity to ultraviolet light in the fungal pathogen causing white-nose syndrome of bats.</title>
        <authorList>
            <person name="Palmer J.M."/>
            <person name="Drees K.P."/>
            <person name="Foster J.T."/>
            <person name="Lindner D.L."/>
        </authorList>
    </citation>
    <scope>NUCLEOTIDE SEQUENCE [LARGE SCALE GENOMIC DNA]</scope>
    <source>
        <strain evidence="13">UAMH 10579</strain>
    </source>
</reference>
<dbReference type="AlphaFoldDB" id="A0A1B8GGP2"/>
<name>A0A1B8GGP2_9PEZI</name>
<evidence type="ECO:0000256" key="5">
    <source>
        <dbReference type="ARBA" id="ARBA00022729"/>
    </source>
</evidence>
<evidence type="ECO:0000256" key="6">
    <source>
        <dbReference type="ARBA" id="ARBA00022824"/>
    </source>
</evidence>
<feature type="signal peptide" evidence="11">
    <location>
        <begin position="1"/>
        <end position="19"/>
    </location>
</feature>
<accession>A0A1B8GGP2</accession>
<gene>
    <name evidence="12" type="primary">ROT1</name>
    <name evidence="12" type="ORF">VE01_07448</name>
</gene>
<evidence type="ECO:0000256" key="1">
    <source>
        <dbReference type="ARBA" id="ARBA00004115"/>
    </source>
</evidence>
<keyword evidence="5 11" id="KW-0732">Signal</keyword>
<dbReference type="GO" id="GO:0006458">
    <property type="term" value="P:'de novo' protein folding"/>
    <property type="evidence" value="ECO:0007669"/>
    <property type="project" value="InterPro"/>
</dbReference>
<evidence type="ECO:0000256" key="11">
    <source>
        <dbReference type="SAM" id="SignalP"/>
    </source>
</evidence>
<evidence type="ECO:0000256" key="4">
    <source>
        <dbReference type="ARBA" id="ARBA00022692"/>
    </source>
</evidence>